<name>A0A9Q0NF05_9DIPT</name>
<dbReference type="OrthoDB" id="19830at2759"/>
<gene>
    <name evidence="2" type="primary">Mrps27</name>
    <name evidence="2" type="ORF">Bhyg_03963</name>
</gene>
<dbReference type="Proteomes" id="UP001151699">
    <property type="component" value="Chromosome A"/>
</dbReference>
<evidence type="ECO:0000313" key="2">
    <source>
        <dbReference type="EMBL" id="KAJ6648732.1"/>
    </source>
</evidence>
<reference evidence="2" key="1">
    <citation type="submission" date="2022-07" db="EMBL/GenBank/DDBJ databases">
        <authorList>
            <person name="Trinca V."/>
            <person name="Uliana J.V.C."/>
            <person name="Torres T.T."/>
            <person name="Ward R.J."/>
            <person name="Monesi N."/>
        </authorList>
    </citation>
    <scope>NUCLEOTIDE SEQUENCE</scope>
    <source>
        <strain evidence="2">HSMRA1968</strain>
        <tissue evidence="2">Whole embryos</tissue>
    </source>
</reference>
<proteinExistence type="predicted"/>
<protein>
    <submittedName>
        <fullName evidence="2">28S ribosomal protein S27, mitochondrial</fullName>
    </submittedName>
</protein>
<dbReference type="PANTHER" id="PTHR21393">
    <property type="entry name" value="MITOCHONDRIAL 28S RIBOSOMAL PROTEIN S27"/>
    <property type="match status" value="1"/>
</dbReference>
<keyword evidence="3" id="KW-1185">Reference proteome</keyword>
<comment type="caution">
    <text evidence="2">The sequence shown here is derived from an EMBL/GenBank/DDBJ whole genome shotgun (WGS) entry which is preliminary data.</text>
</comment>
<dbReference type="GO" id="GO:0005840">
    <property type="term" value="C:ribosome"/>
    <property type="evidence" value="ECO:0007669"/>
    <property type="project" value="UniProtKB-KW"/>
</dbReference>
<organism evidence="2 3">
    <name type="scientific">Pseudolycoriella hygida</name>
    <dbReference type="NCBI Taxonomy" id="35572"/>
    <lineage>
        <taxon>Eukaryota</taxon>
        <taxon>Metazoa</taxon>
        <taxon>Ecdysozoa</taxon>
        <taxon>Arthropoda</taxon>
        <taxon>Hexapoda</taxon>
        <taxon>Insecta</taxon>
        <taxon>Pterygota</taxon>
        <taxon>Neoptera</taxon>
        <taxon>Endopterygota</taxon>
        <taxon>Diptera</taxon>
        <taxon>Nematocera</taxon>
        <taxon>Sciaroidea</taxon>
        <taxon>Sciaridae</taxon>
        <taxon>Pseudolycoriella</taxon>
    </lineage>
</organism>
<dbReference type="Pfam" id="PF10037">
    <property type="entry name" value="MRP-S27"/>
    <property type="match status" value="1"/>
</dbReference>
<comment type="subcellular location">
    <subcellularLocation>
        <location evidence="1">Mitochondrion</location>
    </subcellularLocation>
</comment>
<dbReference type="PANTHER" id="PTHR21393:SF0">
    <property type="entry name" value="SMALL RIBOSOMAL SUBUNIT PROTEIN MS27"/>
    <property type="match status" value="1"/>
</dbReference>
<accession>A0A9Q0NF05</accession>
<sequence length="438" mass="50457">MWKRLSLSLLPKVYVNSTRTFLSEAYKCTEVWNQRLTSPALQNINAANFYYELEQKFHSYGKVSAIDVDILASTIAEGGQLDALSDIIHKHRLTEETSNTLDSTGHALIRAFLDRFQISELLEILDDRINYGIFLDDFTANLSLHELIKNKDYKSAARIATLLMLQEDFDHKITKFLSLYACVKHLQKLEPVKVVEPEVPVVPATKKKVEIVKVRVKYLRNEYFDDHFDLRDENALLGKTFLMLGELIPGTVGNSAQLLGFGLYGKYEQGIEFLAKVKSDLHTDAIELLKTFLERIKDDGNEHLASFRQKVNEITGGSSSNFEKDVCDLVNAAVAEVEAADIEKQKKIYGEWCEIREQKLKEELERLNRNKRLEDIKQITESMAAEEQKLWFFENRVKIGLQIDSKKVFYHKRWFGKKKKPKTIDEGYVPPDVQKRLG</sequence>
<dbReference type="GO" id="GO:0005739">
    <property type="term" value="C:mitochondrion"/>
    <property type="evidence" value="ECO:0007669"/>
    <property type="project" value="UniProtKB-SubCell"/>
</dbReference>
<evidence type="ECO:0000313" key="3">
    <source>
        <dbReference type="Proteomes" id="UP001151699"/>
    </source>
</evidence>
<keyword evidence="2" id="KW-0689">Ribosomal protein</keyword>
<keyword evidence="2" id="KW-0687">Ribonucleoprotein</keyword>
<dbReference type="InterPro" id="IPR034913">
    <property type="entry name" value="mS27/PTCD2"/>
</dbReference>
<dbReference type="InterPro" id="IPR019266">
    <property type="entry name" value="Ribosomal_mS27"/>
</dbReference>
<dbReference type="AlphaFoldDB" id="A0A9Q0NF05"/>
<dbReference type="EMBL" id="WJQU01000001">
    <property type="protein sequence ID" value="KAJ6648732.1"/>
    <property type="molecule type" value="Genomic_DNA"/>
</dbReference>
<evidence type="ECO:0000256" key="1">
    <source>
        <dbReference type="ARBA" id="ARBA00004173"/>
    </source>
</evidence>